<dbReference type="InterPro" id="IPR019808">
    <property type="entry name" value="Histidine_triad_CS"/>
</dbReference>
<feature type="non-terminal residue" evidence="2">
    <location>
        <position position="1"/>
    </location>
</feature>
<name>A0A3B1E547_9ZZZZ</name>
<evidence type="ECO:0000313" key="2">
    <source>
        <dbReference type="EMBL" id="VAX37917.1"/>
    </source>
</evidence>
<dbReference type="AlphaFoldDB" id="A0A3B1E547"/>
<proteinExistence type="predicted"/>
<accession>A0A3B1E547</accession>
<dbReference type="Gene3D" id="3.30.428.10">
    <property type="entry name" value="HIT-like"/>
    <property type="match status" value="1"/>
</dbReference>
<feature type="domain" description="HIT" evidence="1">
    <location>
        <begin position="6"/>
        <end position="54"/>
    </location>
</feature>
<dbReference type="InterPro" id="IPR001310">
    <property type="entry name" value="Histidine_triad_HIT"/>
</dbReference>
<gene>
    <name evidence="2" type="ORF">MNBD_PLANCTO02-794</name>
</gene>
<dbReference type="GO" id="GO:0003824">
    <property type="term" value="F:catalytic activity"/>
    <property type="evidence" value="ECO:0007669"/>
    <property type="project" value="InterPro"/>
</dbReference>
<reference evidence="2" key="1">
    <citation type="submission" date="2018-06" db="EMBL/GenBank/DDBJ databases">
        <authorList>
            <person name="Zhirakovskaya E."/>
        </authorList>
    </citation>
    <scope>NUCLEOTIDE SEQUENCE</scope>
</reference>
<sequence>EEEDVTLMGHLFLVAKQVAAEEGLSNGWRAVINCGAEGGQTVDHLHIHVMGGRSLTWPPG</sequence>
<organism evidence="2">
    <name type="scientific">hydrothermal vent metagenome</name>
    <dbReference type="NCBI Taxonomy" id="652676"/>
    <lineage>
        <taxon>unclassified sequences</taxon>
        <taxon>metagenomes</taxon>
        <taxon>ecological metagenomes</taxon>
    </lineage>
</organism>
<protein>
    <submittedName>
        <fullName evidence="2">Histidine triad (HIT) nucleotide-binding protein, cyanobacterial subgroup</fullName>
    </submittedName>
</protein>
<dbReference type="SUPFAM" id="SSF54197">
    <property type="entry name" value="HIT-like"/>
    <property type="match status" value="1"/>
</dbReference>
<dbReference type="InterPro" id="IPR011146">
    <property type="entry name" value="HIT-like"/>
</dbReference>
<dbReference type="Pfam" id="PF01230">
    <property type="entry name" value="HIT"/>
    <property type="match status" value="1"/>
</dbReference>
<dbReference type="InterPro" id="IPR036265">
    <property type="entry name" value="HIT-like_sf"/>
</dbReference>
<dbReference type="PANTHER" id="PTHR23089">
    <property type="entry name" value="HISTIDINE TRIAD HIT PROTEIN"/>
    <property type="match status" value="1"/>
</dbReference>
<dbReference type="EMBL" id="UOGL01000151">
    <property type="protein sequence ID" value="VAX37917.1"/>
    <property type="molecule type" value="Genomic_DNA"/>
</dbReference>
<evidence type="ECO:0000259" key="1">
    <source>
        <dbReference type="Pfam" id="PF01230"/>
    </source>
</evidence>
<dbReference type="PROSITE" id="PS00892">
    <property type="entry name" value="HIT_1"/>
    <property type="match status" value="1"/>
</dbReference>